<dbReference type="AlphaFoldDB" id="A0A8W8N8L5"/>
<proteinExistence type="predicted"/>
<keyword evidence="3" id="KW-1185">Reference proteome</keyword>
<protein>
    <submittedName>
        <fullName evidence="2">Uncharacterized protein</fullName>
    </submittedName>
</protein>
<sequence>MDPSGGNRNVMPNDTGLYNQQTAMASSGMYNPMMMGGYNSSSGSVEGLTVQCDMVNSQVNVLPPMGTFIGQTNYSNCLTMQGQQSPHLTSFGHCFLTPSFNQQQALFAGNANQGDRVSSGFHVISNQMPGMGVTVSSATNPMHTSNAPIINSSAFIPKTSVYENVCAPFSSSERLLSQHADVFNVISSIPQKIILQQHKSQELVEENVVSSTHESVTSPVAHALPAGDAVPQNQIDVNKVLHHSNVNVKQNKGEILVPKQVTMGSVDPPKKESTSVPKSESPKFMKEETLSQIIVPLGWSRQKKDGAIVYYRYNK</sequence>
<name>A0A8W8N8L5_MAGGI</name>
<evidence type="ECO:0000313" key="2">
    <source>
        <dbReference type="EnsemblMetazoa" id="G5095.4:cds"/>
    </source>
</evidence>
<reference evidence="2" key="1">
    <citation type="submission" date="2022-08" db="UniProtKB">
        <authorList>
            <consortium name="EnsemblMetazoa"/>
        </authorList>
    </citation>
    <scope>IDENTIFICATION</scope>
    <source>
        <strain evidence="2">05x7-T-G4-1.051#20</strain>
    </source>
</reference>
<evidence type="ECO:0000256" key="1">
    <source>
        <dbReference type="SAM" id="MobiDB-lite"/>
    </source>
</evidence>
<dbReference type="Proteomes" id="UP000005408">
    <property type="component" value="Unassembled WGS sequence"/>
</dbReference>
<feature type="region of interest" description="Disordered" evidence="1">
    <location>
        <begin position="260"/>
        <end position="283"/>
    </location>
</feature>
<accession>A0A8W8N8L5</accession>
<dbReference type="EnsemblMetazoa" id="G5095.4">
    <property type="protein sequence ID" value="G5095.4:cds"/>
    <property type="gene ID" value="G5095"/>
</dbReference>
<evidence type="ECO:0000313" key="3">
    <source>
        <dbReference type="Proteomes" id="UP000005408"/>
    </source>
</evidence>
<organism evidence="2 3">
    <name type="scientific">Magallana gigas</name>
    <name type="common">Pacific oyster</name>
    <name type="synonym">Crassostrea gigas</name>
    <dbReference type="NCBI Taxonomy" id="29159"/>
    <lineage>
        <taxon>Eukaryota</taxon>
        <taxon>Metazoa</taxon>
        <taxon>Spiralia</taxon>
        <taxon>Lophotrochozoa</taxon>
        <taxon>Mollusca</taxon>
        <taxon>Bivalvia</taxon>
        <taxon>Autobranchia</taxon>
        <taxon>Pteriomorphia</taxon>
        <taxon>Ostreida</taxon>
        <taxon>Ostreoidea</taxon>
        <taxon>Ostreidae</taxon>
        <taxon>Magallana</taxon>
    </lineage>
</organism>